<dbReference type="Gene3D" id="1.10.510.10">
    <property type="entry name" value="Transferase(Phosphotransferase) domain 1"/>
    <property type="match status" value="1"/>
</dbReference>
<feature type="domain" description="Aminoglycoside phosphotransferase" evidence="1">
    <location>
        <begin position="40"/>
        <end position="252"/>
    </location>
</feature>
<keyword evidence="2" id="KW-0808">Transferase</keyword>
<keyword evidence="3" id="KW-1185">Reference proteome</keyword>
<reference evidence="2 3" key="1">
    <citation type="submission" date="2019-01" db="EMBL/GenBank/DDBJ databases">
        <title>Ktedonosporobacter rubrisoli SCAWS-G2.</title>
        <authorList>
            <person name="Huang Y."/>
            <person name="Yan B."/>
        </authorList>
    </citation>
    <scope>NUCLEOTIDE SEQUENCE [LARGE SCALE GENOMIC DNA]</scope>
    <source>
        <strain evidence="2 3">SCAWS-G2</strain>
    </source>
</reference>
<evidence type="ECO:0000313" key="2">
    <source>
        <dbReference type="EMBL" id="QBD75145.1"/>
    </source>
</evidence>
<accession>A0A4P6JJ66</accession>
<dbReference type="Gene3D" id="3.30.200.20">
    <property type="entry name" value="Phosphorylase Kinase, domain 1"/>
    <property type="match status" value="1"/>
</dbReference>
<dbReference type="OrthoDB" id="1645186at2"/>
<organism evidence="2 3">
    <name type="scientific">Ktedonosporobacter rubrisoli</name>
    <dbReference type="NCBI Taxonomy" id="2509675"/>
    <lineage>
        <taxon>Bacteria</taxon>
        <taxon>Bacillati</taxon>
        <taxon>Chloroflexota</taxon>
        <taxon>Ktedonobacteria</taxon>
        <taxon>Ktedonobacterales</taxon>
        <taxon>Ktedonosporobacteraceae</taxon>
        <taxon>Ktedonosporobacter</taxon>
    </lineage>
</organism>
<gene>
    <name evidence="2" type="ORF">EPA93_03695</name>
</gene>
<sequence>MREQPALSLERLYSCCREQYALSPATIEFLALGLDSNAGVYRVMSEQGSVYLLKVKQGSLYEPTSQIPYYLKEQGIAGVVAPVPTKSGSLWTRIDDWNVLVYPFLVGETSWTGMTDAQWEEVGAIFRRVHQVSLPSSGFEALRKESFDTTEYVRWLRAFESQLALMHEETSPSRRELRAAWLEKQATLHTAIIALETLGQVLDKRNPPYVICHADLHPANLLRDAQGRVFVLDWDEVMLAPKERDFLFIRVSAADSELQPGKLAFFAGYGEAEIDWIVLAYYRYERVVQDVIECARDVFFRDNWGEEARADAVTLFRDVLAPDSELTVATQTLAQLPAEFVAKIMSGSGCEEVE</sequence>
<dbReference type="Proteomes" id="UP000290365">
    <property type="component" value="Chromosome"/>
</dbReference>
<dbReference type="GO" id="GO:0016740">
    <property type="term" value="F:transferase activity"/>
    <property type="evidence" value="ECO:0007669"/>
    <property type="project" value="UniProtKB-KW"/>
</dbReference>
<protein>
    <submittedName>
        <fullName evidence="2">Aminoglycoside phosphotransferase family protein</fullName>
    </submittedName>
</protein>
<dbReference type="Pfam" id="PF01636">
    <property type="entry name" value="APH"/>
    <property type="match status" value="1"/>
</dbReference>
<evidence type="ECO:0000259" key="1">
    <source>
        <dbReference type="Pfam" id="PF01636"/>
    </source>
</evidence>
<dbReference type="InterPro" id="IPR011009">
    <property type="entry name" value="Kinase-like_dom_sf"/>
</dbReference>
<dbReference type="KEGG" id="kbs:EPA93_03695"/>
<proteinExistence type="predicted"/>
<dbReference type="AlphaFoldDB" id="A0A4P6JJ66"/>
<evidence type="ECO:0000313" key="3">
    <source>
        <dbReference type="Proteomes" id="UP000290365"/>
    </source>
</evidence>
<dbReference type="InterPro" id="IPR002575">
    <property type="entry name" value="Aminoglycoside_PTrfase"/>
</dbReference>
<dbReference type="RefSeq" id="WP_129885744.1">
    <property type="nucleotide sequence ID" value="NZ_CP035758.1"/>
</dbReference>
<name>A0A4P6JJ66_KTERU</name>
<dbReference type="SUPFAM" id="SSF56112">
    <property type="entry name" value="Protein kinase-like (PK-like)"/>
    <property type="match status" value="1"/>
</dbReference>
<dbReference type="EMBL" id="CP035758">
    <property type="protein sequence ID" value="QBD75145.1"/>
    <property type="molecule type" value="Genomic_DNA"/>
</dbReference>
<dbReference type="Gene3D" id="1.20.58.840">
    <property type="match status" value="1"/>
</dbReference>